<proteinExistence type="predicted"/>
<evidence type="ECO:0000256" key="1">
    <source>
        <dbReference type="SAM" id="SignalP"/>
    </source>
</evidence>
<evidence type="ECO:0000313" key="3">
    <source>
        <dbReference type="Proteomes" id="UP000570166"/>
    </source>
</evidence>
<accession>A0A838L5Z9</accession>
<sequence length="764" mass="80824">MLRRFLFLLLALAAAGTRPACAAALPAFEAATTADQPLFVELVLNGQAGGDIVPMRVANGHELVDAAALRKAGLTVAGDGPVDVSQIKGVQSTYDAAGQTLNLNVSPDMLPTNHISAYARKQVQTIADLGAMLNYDAYVQTGDGVTTASLWTEQRVFGPFGTISNNGTLRTGTGLKTGYLRYDTRYRYVDENHALAFTAGDLITQSLPWTTSVRLGGLQIARDYQVRPDLITTPLPSFAGKAAVPSAVDLFVDGYRQQSADVQPGRFVLDNMPVVNGAGEATIVTTDAVGRQIATTIPFYVSSTLLKPGLLDVSGEVGFLRRGYGLKNFDYGALTASGTIRRGLTQTITVEVHGEVTKRLALGGAGIVFAPGRFGTLNVSAATSRSEGRQGTQWTVGYSYTARRFSISAEHDQRRAGYRDLGSFDLANYSGTKRSDRVIATVNIPHQGSIGAAFIDGMTLGHEHTRIASVSYSRPIGRFASLFVSADHDFVQHSTSAQLRLIIPFGRNSVSGGVTHDRGRGTLAQVDYARSVPTDGGFGVNATLAGDDQGRIYGQGTATYRAETVEVQAGGSFTPGQRSGWVGATGSIVLMDKSVFAANQVNDAFAIVSTGGIANVPVSYENQPLGTTDKNGHLFVPQVTSYHVGRFAIDTLNLSADHMADAVEKHVSLRQGTGAIVHMPVRFVRNATVTLVGRDGKVLAAGGRVERAGKPDSEIGWDGIAFLEDIATQTDLAVTNRDGSACRAHVTLPADAKALAQIGPVPCV</sequence>
<gene>
    <name evidence="2" type="ORF">HZF05_11750</name>
</gene>
<comment type="caution">
    <text evidence="2">The sequence shown here is derived from an EMBL/GenBank/DDBJ whole genome shotgun (WGS) entry which is preliminary data.</text>
</comment>
<dbReference type="RefSeq" id="WP_160366548.1">
    <property type="nucleotide sequence ID" value="NZ_JACEIB010000007.1"/>
</dbReference>
<name>A0A838L5Z9_9SPHN</name>
<dbReference type="Gene3D" id="2.60.40.3110">
    <property type="match status" value="1"/>
</dbReference>
<dbReference type="GO" id="GO:0015473">
    <property type="term" value="F:fimbrial usher porin activity"/>
    <property type="evidence" value="ECO:0007669"/>
    <property type="project" value="InterPro"/>
</dbReference>
<dbReference type="GO" id="GO:0009279">
    <property type="term" value="C:cell outer membrane"/>
    <property type="evidence" value="ECO:0007669"/>
    <property type="project" value="TreeGrafter"/>
</dbReference>
<feature type="signal peptide" evidence="1">
    <location>
        <begin position="1"/>
        <end position="22"/>
    </location>
</feature>
<organism evidence="2 3">
    <name type="scientific">Sphingomonas chungangi</name>
    <dbReference type="NCBI Taxonomy" id="2683589"/>
    <lineage>
        <taxon>Bacteria</taxon>
        <taxon>Pseudomonadati</taxon>
        <taxon>Pseudomonadota</taxon>
        <taxon>Alphaproteobacteria</taxon>
        <taxon>Sphingomonadales</taxon>
        <taxon>Sphingomonadaceae</taxon>
        <taxon>Sphingomonas</taxon>
    </lineage>
</organism>
<reference evidence="2 3" key="1">
    <citation type="submission" date="2020-07" db="EMBL/GenBank/DDBJ databases">
        <authorList>
            <person name="Sun Q."/>
        </authorList>
    </citation>
    <scope>NUCLEOTIDE SEQUENCE [LARGE SCALE GENOMIC DNA]</scope>
    <source>
        <strain evidence="2 3">CGMCC 1.13654</strain>
    </source>
</reference>
<dbReference type="Pfam" id="PF00577">
    <property type="entry name" value="Usher"/>
    <property type="match status" value="1"/>
</dbReference>
<dbReference type="AlphaFoldDB" id="A0A838L5Z9"/>
<dbReference type="GO" id="GO:0009297">
    <property type="term" value="P:pilus assembly"/>
    <property type="evidence" value="ECO:0007669"/>
    <property type="project" value="InterPro"/>
</dbReference>
<dbReference type="InterPro" id="IPR042186">
    <property type="entry name" value="FimD_plug_dom"/>
</dbReference>
<dbReference type="InterPro" id="IPR000015">
    <property type="entry name" value="Fimb_usher"/>
</dbReference>
<keyword evidence="3" id="KW-1185">Reference proteome</keyword>
<dbReference type="Gene3D" id="2.60.40.2610">
    <property type="entry name" value="Outer membrane usher protein FimD, plug domain"/>
    <property type="match status" value="1"/>
</dbReference>
<keyword evidence="1" id="KW-0732">Signal</keyword>
<dbReference type="PANTHER" id="PTHR30451">
    <property type="entry name" value="OUTER MEMBRANE USHER PROTEIN"/>
    <property type="match status" value="1"/>
</dbReference>
<feature type="chain" id="PRO_5032528241" evidence="1">
    <location>
        <begin position="23"/>
        <end position="764"/>
    </location>
</feature>
<evidence type="ECO:0000313" key="2">
    <source>
        <dbReference type="EMBL" id="MBA2934771.1"/>
    </source>
</evidence>
<protein>
    <submittedName>
        <fullName evidence="2">Fimbrial biogenesis outer membrane usher protein</fullName>
    </submittedName>
</protein>
<dbReference type="Proteomes" id="UP000570166">
    <property type="component" value="Unassembled WGS sequence"/>
</dbReference>
<dbReference type="EMBL" id="JACEIB010000007">
    <property type="protein sequence ID" value="MBA2934771.1"/>
    <property type="molecule type" value="Genomic_DNA"/>
</dbReference>
<dbReference type="PANTHER" id="PTHR30451:SF5">
    <property type="entry name" value="SLR0019 PROTEIN"/>
    <property type="match status" value="1"/>
</dbReference>